<keyword evidence="4" id="KW-1185">Reference proteome</keyword>
<keyword evidence="2" id="KW-1133">Transmembrane helix</keyword>
<sequence>MAANARILEVDGLTLVKCNHKALKELATETISNVAIAKLQVEIDKVAVAHPIHDATPKSLFQDDCDAENISRTKKEKDFVSFCDKKVFEGGAEHTRQWIPCIANANSDGATLKGHVLRFLGMYNVVDLLTVTIVCTYLYDGKESLPENYYEVVMAFLYCLSGVLSGTGMTLSTILYNTASSVGEANFHAFVKTSGVNKALMFVNDASIWGFNFLCMAFCVTFIKFSFLDNDFETSFDIARCVVPSLPVLFLFIHFMPNRVGPGIQLSTNYALFGGLMSDIEVIPEGETTGWATRWTQEEVTTFVMGTCKTNMNFPHSKPWTDLKEMELNIMGKYSEQTNKAREQQDSAGGGTINSLVSVLLGGGGGKRRRSMGKVQLQPGDGGVGF</sequence>
<feature type="transmembrane region" description="Helical" evidence="2">
    <location>
        <begin position="152"/>
        <end position="176"/>
    </location>
</feature>
<accession>A0A9W7AT48</accession>
<name>A0A9W7AT48_9STRA</name>
<evidence type="ECO:0000256" key="2">
    <source>
        <dbReference type="SAM" id="Phobius"/>
    </source>
</evidence>
<dbReference type="AlphaFoldDB" id="A0A9W7AT48"/>
<keyword evidence="2" id="KW-0812">Transmembrane</keyword>
<proteinExistence type="predicted"/>
<reference evidence="3" key="1">
    <citation type="submission" date="2022-07" db="EMBL/GenBank/DDBJ databases">
        <title>Genome analysis of Parmales, a sister group of diatoms, reveals the evolutionary specialization of diatoms from phago-mixotrophs to photoautotrophs.</title>
        <authorList>
            <person name="Ban H."/>
            <person name="Sato S."/>
            <person name="Yoshikawa S."/>
            <person name="Kazumasa Y."/>
            <person name="Nakamura Y."/>
            <person name="Ichinomiya M."/>
            <person name="Saitoh K."/>
            <person name="Sato N."/>
            <person name="Blanc-Mathieu R."/>
            <person name="Endo H."/>
            <person name="Kuwata A."/>
            <person name="Ogata H."/>
        </authorList>
    </citation>
    <scope>NUCLEOTIDE SEQUENCE</scope>
</reference>
<feature type="transmembrane region" description="Helical" evidence="2">
    <location>
        <begin position="206"/>
        <end position="226"/>
    </location>
</feature>
<dbReference type="Proteomes" id="UP001165082">
    <property type="component" value="Unassembled WGS sequence"/>
</dbReference>
<feature type="region of interest" description="Disordered" evidence="1">
    <location>
        <begin position="364"/>
        <end position="386"/>
    </location>
</feature>
<keyword evidence="2" id="KW-0472">Membrane</keyword>
<gene>
    <name evidence="3" type="ORF">TrRE_jg4460</name>
</gene>
<organism evidence="3 4">
    <name type="scientific">Triparma retinervis</name>
    <dbReference type="NCBI Taxonomy" id="2557542"/>
    <lineage>
        <taxon>Eukaryota</taxon>
        <taxon>Sar</taxon>
        <taxon>Stramenopiles</taxon>
        <taxon>Ochrophyta</taxon>
        <taxon>Bolidophyceae</taxon>
        <taxon>Parmales</taxon>
        <taxon>Triparmaceae</taxon>
        <taxon>Triparma</taxon>
    </lineage>
</organism>
<evidence type="ECO:0000313" key="3">
    <source>
        <dbReference type="EMBL" id="GMH77141.1"/>
    </source>
</evidence>
<comment type="caution">
    <text evidence="3">The sequence shown here is derived from an EMBL/GenBank/DDBJ whole genome shotgun (WGS) entry which is preliminary data.</text>
</comment>
<dbReference type="EMBL" id="BRXZ01001713">
    <property type="protein sequence ID" value="GMH77141.1"/>
    <property type="molecule type" value="Genomic_DNA"/>
</dbReference>
<dbReference type="OrthoDB" id="8883818at2759"/>
<feature type="transmembrane region" description="Helical" evidence="2">
    <location>
        <begin position="238"/>
        <end position="256"/>
    </location>
</feature>
<feature type="transmembrane region" description="Helical" evidence="2">
    <location>
        <begin position="121"/>
        <end position="140"/>
    </location>
</feature>
<protein>
    <submittedName>
        <fullName evidence="3">Uncharacterized protein</fullName>
    </submittedName>
</protein>
<evidence type="ECO:0000313" key="4">
    <source>
        <dbReference type="Proteomes" id="UP001165082"/>
    </source>
</evidence>
<evidence type="ECO:0000256" key="1">
    <source>
        <dbReference type="SAM" id="MobiDB-lite"/>
    </source>
</evidence>